<evidence type="ECO:0000256" key="1">
    <source>
        <dbReference type="SAM" id="SignalP"/>
    </source>
</evidence>
<dbReference type="AlphaFoldDB" id="A0A8D9F6M5"/>
<proteinExistence type="predicted"/>
<reference evidence="2" key="1">
    <citation type="submission" date="2021-05" db="EMBL/GenBank/DDBJ databases">
        <authorList>
            <person name="Alioto T."/>
            <person name="Alioto T."/>
            <person name="Gomez Garrido J."/>
        </authorList>
    </citation>
    <scope>NUCLEOTIDE SEQUENCE</scope>
</reference>
<evidence type="ECO:0000313" key="2">
    <source>
        <dbReference type="EMBL" id="CAG6778872.1"/>
    </source>
</evidence>
<accession>A0A8D9F6M5</accession>
<organism evidence="2">
    <name type="scientific">Cacopsylla melanoneura</name>
    <dbReference type="NCBI Taxonomy" id="428564"/>
    <lineage>
        <taxon>Eukaryota</taxon>
        <taxon>Metazoa</taxon>
        <taxon>Ecdysozoa</taxon>
        <taxon>Arthropoda</taxon>
        <taxon>Hexapoda</taxon>
        <taxon>Insecta</taxon>
        <taxon>Pterygota</taxon>
        <taxon>Neoptera</taxon>
        <taxon>Paraneoptera</taxon>
        <taxon>Hemiptera</taxon>
        <taxon>Sternorrhyncha</taxon>
        <taxon>Psylloidea</taxon>
        <taxon>Psyllidae</taxon>
        <taxon>Psyllinae</taxon>
        <taxon>Cacopsylla</taxon>
    </lineage>
</organism>
<feature type="chain" id="PRO_5036429149" description="Secreted protein" evidence="1">
    <location>
        <begin position="20"/>
        <end position="115"/>
    </location>
</feature>
<evidence type="ECO:0008006" key="3">
    <source>
        <dbReference type="Google" id="ProtNLM"/>
    </source>
</evidence>
<dbReference type="EMBL" id="HBUF01611770">
    <property type="protein sequence ID" value="CAG6778871.1"/>
    <property type="molecule type" value="Transcribed_RNA"/>
</dbReference>
<dbReference type="EMBL" id="HBUF01175577">
    <property type="protein sequence ID" value="CAG6653922.1"/>
    <property type="molecule type" value="Transcribed_RNA"/>
</dbReference>
<protein>
    <recommendedName>
        <fullName evidence="3">Secreted protein</fullName>
    </recommendedName>
</protein>
<feature type="signal peptide" evidence="1">
    <location>
        <begin position="1"/>
        <end position="19"/>
    </location>
</feature>
<sequence>MVLFKKLTLGVCCFALCLAVSFGKYGDTTVLKRIQSTCFCKTLAREYLAQPLPCQRVLDLQNKVDFKGLVNLLKTYGVTAKMEKMADIQIKCNEWAKQLVLKWGDKASTWGDCYV</sequence>
<keyword evidence="1" id="KW-0732">Signal</keyword>
<name>A0A8D9F6M5_9HEMI</name>
<dbReference type="EMBL" id="HBUF01611771">
    <property type="protein sequence ID" value="CAG6778872.1"/>
    <property type="molecule type" value="Transcribed_RNA"/>
</dbReference>